<evidence type="ECO:0000256" key="1">
    <source>
        <dbReference type="ARBA" id="ARBA00004370"/>
    </source>
</evidence>
<evidence type="ECO:0000256" key="2">
    <source>
        <dbReference type="ARBA" id="ARBA00022692"/>
    </source>
</evidence>
<accession>A0AA88NPH7</accession>
<keyword evidence="8" id="KW-1185">Reference proteome</keyword>
<dbReference type="Gene3D" id="1.20.1070.10">
    <property type="entry name" value="Rhodopsin 7-helix transmembrane proteins"/>
    <property type="match status" value="2"/>
</dbReference>
<feature type="transmembrane region" description="Helical" evidence="5">
    <location>
        <begin position="255"/>
        <end position="275"/>
    </location>
</feature>
<evidence type="ECO:0000256" key="4">
    <source>
        <dbReference type="ARBA" id="ARBA00023136"/>
    </source>
</evidence>
<feature type="transmembrane region" description="Helical" evidence="5">
    <location>
        <begin position="75"/>
        <end position="102"/>
    </location>
</feature>
<evidence type="ECO:0000313" key="8">
    <source>
        <dbReference type="Proteomes" id="UP001187315"/>
    </source>
</evidence>
<evidence type="ECO:0000259" key="6">
    <source>
        <dbReference type="PROSITE" id="PS50262"/>
    </source>
</evidence>
<feature type="transmembrane region" description="Helical" evidence="5">
    <location>
        <begin position="147"/>
        <end position="167"/>
    </location>
</feature>
<comment type="subcellular location">
    <subcellularLocation>
        <location evidence="1">Membrane</location>
    </subcellularLocation>
</comment>
<sequence>MALYVDNYTSTISNCSLCTLMTSTYNSTVCQISFYFQAIVICIILPLNIWTLLLMTKANTTNRSSTPSDLLHFNVIFASVIFCIGLALKCLFIIYISNIYLYYGSAYIRIISLIAQTQFHTWIFLENYLAVVHPIFYLKLKQFRYKMVWVSFTWVTATAFGGTGIFVQKTIATLVYIIPVSGMIVLILFCGMATLSALKKPNPGDGERGKKMHHRKLKAFRIITLTLVVLIVSYSPYICFNIIWQQIRPELICTAQTIVNALLFPGFVVQSFLYISRFFKAQGP</sequence>
<gene>
    <name evidence="7" type="ORF">Q7C36_004593</name>
</gene>
<feature type="transmembrane region" description="Helical" evidence="5">
    <location>
        <begin position="34"/>
        <end position="54"/>
    </location>
</feature>
<feature type="transmembrane region" description="Helical" evidence="5">
    <location>
        <begin position="219"/>
        <end position="243"/>
    </location>
</feature>
<feature type="domain" description="G-protein coupled receptors family 1 profile" evidence="6">
    <location>
        <begin position="47"/>
        <end position="274"/>
    </location>
</feature>
<keyword evidence="3 5" id="KW-1133">Transmembrane helix</keyword>
<evidence type="ECO:0000313" key="7">
    <source>
        <dbReference type="EMBL" id="KAK2860427.1"/>
    </source>
</evidence>
<feature type="transmembrane region" description="Helical" evidence="5">
    <location>
        <begin position="173"/>
        <end position="198"/>
    </location>
</feature>
<dbReference type="Proteomes" id="UP001187315">
    <property type="component" value="Unassembled WGS sequence"/>
</dbReference>
<name>A0AA88NPH7_TACVA</name>
<comment type="caution">
    <text evidence="7">The sequence shown here is derived from an EMBL/GenBank/DDBJ whole genome shotgun (WGS) entry which is preliminary data.</text>
</comment>
<reference evidence="7" key="1">
    <citation type="submission" date="2023-08" db="EMBL/GenBank/DDBJ databases">
        <title>Pelteobagrus vachellii genome.</title>
        <authorList>
            <person name="Liu H."/>
        </authorList>
    </citation>
    <scope>NUCLEOTIDE SEQUENCE</scope>
    <source>
        <strain evidence="7">PRFRI_2022a</strain>
        <tissue evidence="7">Muscle</tissue>
    </source>
</reference>
<dbReference type="AlphaFoldDB" id="A0AA88NPH7"/>
<organism evidence="7 8">
    <name type="scientific">Tachysurus vachellii</name>
    <name type="common">Darkbarbel catfish</name>
    <name type="synonym">Pelteobagrus vachellii</name>
    <dbReference type="NCBI Taxonomy" id="175792"/>
    <lineage>
        <taxon>Eukaryota</taxon>
        <taxon>Metazoa</taxon>
        <taxon>Chordata</taxon>
        <taxon>Craniata</taxon>
        <taxon>Vertebrata</taxon>
        <taxon>Euteleostomi</taxon>
        <taxon>Actinopterygii</taxon>
        <taxon>Neopterygii</taxon>
        <taxon>Teleostei</taxon>
        <taxon>Ostariophysi</taxon>
        <taxon>Siluriformes</taxon>
        <taxon>Bagridae</taxon>
        <taxon>Tachysurus</taxon>
    </lineage>
</organism>
<protein>
    <recommendedName>
        <fullName evidence="6">G-protein coupled receptors family 1 profile domain-containing protein</fullName>
    </recommendedName>
</protein>
<dbReference type="GO" id="GO:0016020">
    <property type="term" value="C:membrane"/>
    <property type="evidence" value="ECO:0007669"/>
    <property type="project" value="UniProtKB-SubCell"/>
</dbReference>
<proteinExistence type="predicted"/>
<dbReference type="EMBL" id="JAVHJS010000004">
    <property type="protein sequence ID" value="KAK2860427.1"/>
    <property type="molecule type" value="Genomic_DNA"/>
</dbReference>
<dbReference type="InterPro" id="IPR017452">
    <property type="entry name" value="GPCR_Rhodpsn_7TM"/>
</dbReference>
<keyword evidence="4 5" id="KW-0472">Membrane</keyword>
<evidence type="ECO:0000256" key="3">
    <source>
        <dbReference type="ARBA" id="ARBA00022989"/>
    </source>
</evidence>
<dbReference type="PROSITE" id="PS50262">
    <property type="entry name" value="G_PROTEIN_RECEP_F1_2"/>
    <property type="match status" value="1"/>
</dbReference>
<evidence type="ECO:0000256" key="5">
    <source>
        <dbReference type="SAM" id="Phobius"/>
    </source>
</evidence>
<keyword evidence="2 5" id="KW-0812">Transmembrane</keyword>
<dbReference type="SUPFAM" id="SSF81321">
    <property type="entry name" value="Family A G protein-coupled receptor-like"/>
    <property type="match status" value="1"/>
</dbReference>